<dbReference type="InParanoid" id="A0A7X0JTS1"/>
<accession>A0A7X0JTS1</accession>
<evidence type="ECO:0000313" key="3">
    <source>
        <dbReference type="Proteomes" id="UP000528457"/>
    </source>
</evidence>
<feature type="transmembrane region" description="Helical" evidence="1">
    <location>
        <begin position="7"/>
        <end position="33"/>
    </location>
</feature>
<name>A0A7X0JTS1_9GAMM</name>
<proteinExistence type="predicted"/>
<dbReference type="Proteomes" id="UP000528457">
    <property type="component" value="Unassembled WGS sequence"/>
</dbReference>
<evidence type="ECO:0000313" key="2">
    <source>
        <dbReference type="EMBL" id="MBB6522114.1"/>
    </source>
</evidence>
<keyword evidence="1" id="KW-1133">Transmembrane helix</keyword>
<keyword evidence="3" id="KW-1185">Reference proteome</keyword>
<sequence length="94" mass="10989">MIKRCFMVAAFMTALALISLSINYFFSVGIWVYQVFALPGIWFLTFFSEEINFWPKLALLLSGQFILTAIAAYFAFYVLRWIKQFQQHRTSAGR</sequence>
<dbReference type="AlphaFoldDB" id="A0A7X0JTS1"/>
<protein>
    <submittedName>
        <fullName evidence="2">ABC-type multidrug transport system fused ATPase/permease subunit</fullName>
    </submittedName>
</protein>
<organism evidence="2 3">
    <name type="scientific">Pseudoteredinibacter isoporae</name>
    <dbReference type="NCBI Taxonomy" id="570281"/>
    <lineage>
        <taxon>Bacteria</taxon>
        <taxon>Pseudomonadati</taxon>
        <taxon>Pseudomonadota</taxon>
        <taxon>Gammaproteobacteria</taxon>
        <taxon>Cellvibrionales</taxon>
        <taxon>Cellvibrionaceae</taxon>
        <taxon>Pseudoteredinibacter</taxon>
    </lineage>
</organism>
<keyword evidence="1" id="KW-0812">Transmembrane</keyword>
<evidence type="ECO:0000256" key="1">
    <source>
        <dbReference type="SAM" id="Phobius"/>
    </source>
</evidence>
<dbReference type="EMBL" id="JACHHT010000002">
    <property type="protein sequence ID" value="MBB6522114.1"/>
    <property type="molecule type" value="Genomic_DNA"/>
</dbReference>
<gene>
    <name evidence="2" type="ORF">HNR48_002399</name>
</gene>
<reference evidence="2 3" key="1">
    <citation type="submission" date="2020-08" db="EMBL/GenBank/DDBJ databases">
        <title>Genomic Encyclopedia of Type Strains, Phase IV (KMG-IV): sequencing the most valuable type-strain genomes for metagenomic binning, comparative biology and taxonomic classification.</title>
        <authorList>
            <person name="Goeker M."/>
        </authorList>
    </citation>
    <scope>NUCLEOTIDE SEQUENCE [LARGE SCALE GENOMIC DNA]</scope>
    <source>
        <strain evidence="2 3">DSM 22368</strain>
    </source>
</reference>
<keyword evidence="1" id="KW-0472">Membrane</keyword>
<dbReference type="RefSeq" id="WP_166846715.1">
    <property type="nucleotide sequence ID" value="NZ_JAAONY010000002.1"/>
</dbReference>
<feature type="transmembrane region" description="Helical" evidence="1">
    <location>
        <begin position="53"/>
        <end position="79"/>
    </location>
</feature>
<comment type="caution">
    <text evidence="2">The sequence shown here is derived from an EMBL/GenBank/DDBJ whole genome shotgun (WGS) entry which is preliminary data.</text>
</comment>